<name>A0ABS9BUC0_9BACT</name>
<dbReference type="InterPro" id="IPR011050">
    <property type="entry name" value="Pectin_lyase_fold/virulence"/>
</dbReference>
<keyword evidence="1" id="KW-0732">Signal</keyword>
<sequence>MRKFNALLFIFLAAVLVFTSCGEDPAPDNPVTISGIPATATIPAGGTVGPVTATVTAPDGLASFEVKKDGAVVTTVPLNGETSATQTFTYTATPADAGKNLVFEFTARDRNGSVATATHVLTVQAEETTVRVTGNITGKVTWVASKTYILGGRVAVVDGAELTIEAGTVIKGEAGSGANATALLIARGGKLFANGTAEKPIIFTSVADEIVSGQVASPNLEPNISGLWGGLLILGRAPGSFAGDVTEVQIEGIPPSDTNGLYGGNQPADNSGVIKYISIRHGGANIGEGNEINGLTLGGVGSGTVIENVEVIGNQDDGIEFFGGTVNVKNAIVWNAGDDAIDTDQAWSGTLDNFIVLCGSETDHALEIDGPEGSFLAAHTVKNGSVRGSTAAELGDFRDGARGTFENIYFFGFPDPAATAGRGDFSLSGDKTLANFASGDLKFNALQVTSPAGVTLTTVFRNGTHVHASEVALHANTIGATKSAFAGWSWSAVSGNLNDLK</sequence>
<dbReference type="Proteomes" id="UP001201449">
    <property type="component" value="Unassembled WGS sequence"/>
</dbReference>
<dbReference type="RefSeq" id="WP_234860611.1">
    <property type="nucleotide sequence ID" value="NZ_JAKEVZ010000003.1"/>
</dbReference>
<proteinExistence type="predicted"/>
<accession>A0ABS9BUC0</accession>
<comment type="caution">
    <text evidence="2">The sequence shown here is derived from an EMBL/GenBank/DDBJ whole genome shotgun (WGS) entry which is preliminary data.</text>
</comment>
<evidence type="ECO:0000256" key="1">
    <source>
        <dbReference type="SAM" id="SignalP"/>
    </source>
</evidence>
<evidence type="ECO:0000313" key="3">
    <source>
        <dbReference type="Proteomes" id="UP001201449"/>
    </source>
</evidence>
<dbReference type="PANTHER" id="PTHR41339:SF1">
    <property type="entry name" value="SECRETED PROTEIN"/>
    <property type="match status" value="1"/>
</dbReference>
<organism evidence="2 3">
    <name type="scientific">Mariniradius sediminis</name>
    <dbReference type="NCBI Taxonomy" id="2909237"/>
    <lineage>
        <taxon>Bacteria</taxon>
        <taxon>Pseudomonadati</taxon>
        <taxon>Bacteroidota</taxon>
        <taxon>Cytophagia</taxon>
        <taxon>Cytophagales</taxon>
        <taxon>Cyclobacteriaceae</taxon>
        <taxon>Mariniradius</taxon>
    </lineage>
</organism>
<reference evidence="2 3" key="1">
    <citation type="submission" date="2022-01" db="EMBL/GenBank/DDBJ databases">
        <title>Mariniradius saccharolyticus sp. nov., isolated from sediment of a river.</title>
        <authorList>
            <person name="Liu H."/>
        </authorList>
    </citation>
    <scope>NUCLEOTIDE SEQUENCE [LARGE SCALE GENOMIC DNA]</scope>
    <source>
        <strain evidence="2 3">RY-2</strain>
    </source>
</reference>
<dbReference type="PANTHER" id="PTHR41339">
    <property type="entry name" value="LIPL48"/>
    <property type="match status" value="1"/>
</dbReference>
<gene>
    <name evidence="2" type="ORF">L0U89_05495</name>
</gene>
<keyword evidence="3" id="KW-1185">Reference proteome</keyword>
<feature type="signal peptide" evidence="1">
    <location>
        <begin position="1"/>
        <end position="22"/>
    </location>
</feature>
<feature type="chain" id="PRO_5045994642" evidence="1">
    <location>
        <begin position="23"/>
        <end position="501"/>
    </location>
</feature>
<dbReference type="EMBL" id="JAKEVZ010000003">
    <property type="protein sequence ID" value="MCF1750518.1"/>
    <property type="molecule type" value="Genomic_DNA"/>
</dbReference>
<dbReference type="PROSITE" id="PS51257">
    <property type="entry name" value="PROKAR_LIPOPROTEIN"/>
    <property type="match status" value="1"/>
</dbReference>
<evidence type="ECO:0000313" key="2">
    <source>
        <dbReference type="EMBL" id="MCF1750518.1"/>
    </source>
</evidence>
<dbReference type="SUPFAM" id="SSF51126">
    <property type="entry name" value="Pectin lyase-like"/>
    <property type="match status" value="1"/>
</dbReference>
<protein>
    <submittedName>
        <fullName evidence="2">Uncharacterized protein</fullName>
    </submittedName>
</protein>